<dbReference type="Pfam" id="PF12804">
    <property type="entry name" value="NTP_transf_3"/>
    <property type="match status" value="1"/>
</dbReference>
<name>A0ABP9WH17_9MICO</name>
<evidence type="ECO:0000313" key="3">
    <source>
        <dbReference type="Proteomes" id="UP001426770"/>
    </source>
</evidence>
<evidence type="ECO:0000313" key="2">
    <source>
        <dbReference type="EMBL" id="GAA5519130.1"/>
    </source>
</evidence>
<proteinExistence type="predicted"/>
<dbReference type="PANTHER" id="PTHR43777">
    <property type="entry name" value="MOLYBDENUM COFACTOR CYTIDYLYLTRANSFERASE"/>
    <property type="match status" value="1"/>
</dbReference>
<accession>A0ABP9WH17</accession>
<evidence type="ECO:0000259" key="1">
    <source>
        <dbReference type="Pfam" id="PF12804"/>
    </source>
</evidence>
<sequence length="197" mass="19303">MAERLAGVVLAAGAGSRLGGPKALVRDDAGAWLPRACRLLAGVGCAPVIAVLGASADAAAELLPDDTTGVVADDWAAGLGASLRAGLETARGAGAGAVLITLVDLPRLAPEAVARVASHWVGDPTVLARATDAGTPGHPVLIGAAHVDALLATLNGDRGAGAYLRAHGAVEVDCTGLGAADDVDEADDVDTADVDGR</sequence>
<gene>
    <name evidence="2" type="primary">nboR</name>
    <name evidence="2" type="ORF">Lsed01_01568</name>
</gene>
<dbReference type="Gene3D" id="3.90.550.10">
    <property type="entry name" value="Spore Coat Polysaccharide Biosynthesis Protein SpsA, Chain A"/>
    <property type="match status" value="1"/>
</dbReference>
<dbReference type="SUPFAM" id="SSF53448">
    <property type="entry name" value="Nucleotide-diphospho-sugar transferases"/>
    <property type="match status" value="1"/>
</dbReference>
<organism evidence="2 3">
    <name type="scientific">Demequina sediminis</name>
    <dbReference type="NCBI Taxonomy" id="1930058"/>
    <lineage>
        <taxon>Bacteria</taxon>
        <taxon>Bacillati</taxon>
        <taxon>Actinomycetota</taxon>
        <taxon>Actinomycetes</taxon>
        <taxon>Micrococcales</taxon>
        <taxon>Demequinaceae</taxon>
        <taxon>Demequina</taxon>
    </lineage>
</organism>
<dbReference type="InterPro" id="IPR029044">
    <property type="entry name" value="Nucleotide-diphossugar_trans"/>
</dbReference>
<protein>
    <submittedName>
        <fullName evidence="2">Nicotine blue oxidoreductase</fullName>
    </submittedName>
</protein>
<dbReference type="EMBL" id="BAABRR010000007">
    <property type="protein sequence ID" value="GAA5519130.1"/>
    <property type="molecule type" value="Genomic_DNA"/>
</dbReference>
<feature type="domain" description="MobA-like NTP transferase" evidence="1">
    <location>
        <begin position="7"/>
        <end position="168"/>
    </location>
</feature>
<dbReference type="Proteomes" id="UP001426770">
    <property type="component" value="Unassembled WGS sequence"/>
</dbReference>
<dbReference type="CDD" id="cd04182">
    <property type="entry name" value="GT_2_like_f"/>
    <property type="match status" value="1"/>
</dbReference>
<reference evidence="2 3" key="1">
    <citation type="submission" date="2024-02" db="EMBL/GenBank/DDBJ databases">
        <title>Lysinimicrobium sediminis NBRC 112286.</title>
        <authorList>
            <person name="Ichikawa N."/>
            <person name="Katano-Makiyama Y."/>
            <person name="Hidaka K."/>
        </authorList>
    </citation>
    <scope>NUCLEOTIDE SEQUENCE [LARGE SCALE GENOMIC DNA]</scope>
    <source>
        <strain evidence="2 3">NBRC 112286</strain>
    </source>
</reference>
<dbReference type="InterPro" id="IPR025877">
    <property type="entry name" value="MobA-like_NTP_Trfase"/>
</dbReference>
<comment type="caution">
    <text evidence="2">The sequence shown here is derived from an EMBL/GenBank/DDBJ whole genome shotgun (WGS) entry which is preliminary data.</text>
</comment>
<keyword evidence="3" id="KW-1185">Reference proteome</keyword>
<dbReference type="RefSeq" id="WP_286215341.1">
    <property type="nucleotide sequence ID" value="NZ_AP027736.1"/>
</dbReference>
<dbReference type="PANTHER" id="PTHR43777:SF1">
    <property type="entry name" value="MOLYBDENUM COFACTOR CYTIDYLYLTRANSFERASE"/>
    <property type="match status" value="1"/>
</dbReference>